<comment type="caution">
    <text evidence="3">The sequence shown here is derived from an EMBL/GenBank/DDBJ whole genome shotgun (WGS) entry which is preliminary data.</text>
</comment>
<feature type="region of interest" description="Disordered" evidence="1">
    <location>
        <begin position="230"/>
        <end position="298"/>
    </location>
</feature>
<feature type="compositionally biased region" description="Low complexity" evidence="1">
    <location>
        <begin position="138"/>
        <end position="147"/>
    </location>
</feature>
<gene>
    <name evidence="3" type="ORF">AB1Y20_008945</name>
</gene>
<dbReference type="SMART" id="SM01283">
    <property type="entry name" value="Costars"/>
    <property type="match status" value="1"/>
</dbReference>
<dbReference type="GO" id="GO:0035025">
    <property type="term" value="P:positive regulation of Rho protein signal transduction"/>
    <property type="evidence" value="ECO:0007669"/>
    <property type="project" value="InterPro"/>
</dbReference>
<reference evidence="3 4" key="1">
    <citation type="journal article" date="2024" name="Science">
        <title>Giant polyketide synthase enzymes in the biosynthesis of giant marine polyether toxins.</title>
        <authorList>
            <person name="Fallon T.R."/>
            <person name="Shende V.V."/>
            <person name="Wierzbicki I.H."/>
            <person name="Pendleton A.L."/>
            <person name="Watervoot N.F."/>
            <person name="Auber R.P."/>
            <person name="Gonzalez D.J."/>
            <person name="Wisecaver J.H."/>
            <person name="Moore B.S."/>
        </authorList>
    </citation>
    <scope>NUCLEOTIDE SEQUENCE [LARGE SCALE GENOMIC DNA]</scope>
    <source>
        <strain evidence="3 4">12B1</strain>
    </source>
</reference>
<feature type="domain" description="Costars" evidence="2">
    <location>
        <begin position="309"/>
        <end position="397"/>
    </location>
</feature>
<name>A0AB34K2F3_PRYPA</name>
<organism evidence="3 4">
    <name type="scientific">Prymnesium parvum</name>
    <name type="common">Toxic golden alga</name>
    <dbReference type="NCBI Taxonomy" id="97485"/>
    <lineage>
        <taxon>Eukaryota</taxon>
        <taxon>Haptista</taxon>
        <taxon>Haptophyta</taxon>
        <taxon>Prymnesiophyceae</taxon>
        <taxon>Prymnesiales</taxon>
        <taxon>Prymnesiaceae</taxon>
        <taxon>Prymnesium</taxon>
    </lineage>
</organism>
<evidence type="ECO:0000256" key="1">
    <source>
        <dbReference type="SAM" id="MobiDB-lite"/>
    </source>
</evidence>
<dbReference type="Pfam" id="PF14705">
    <property type="entry name" value="Costars"/>
    <property type="match status" value="1"/>
</dbReference>
<dbReference type="Proteomes" id="UP001515480">
    <property type="component" value="Unassembled WGS sequence"/>
</dbReference>
<keyword evidence="4" id="KW-1185">Reference proteome</keyword>
<feature type="compositionally biased region" description="Low complexity" evidence="1">
    <location>
        <begin position="245"/>
        <end position="260"/>
    </location>
</feature>
<dbReference type="EMBL" id="JBGBPQ010000002">
    <property type="protein sequence ID" value="KAL1527557.1"/>
    <property type="molecule type" value="Genomic_DNA"/>
</dbReference>
<evidence type="ECO:0000313" key="4">
    <source>
        <dbReference type="Proteomes" id="UP001515480"/>
    </source>
</evidence>
<dbReference type="GO" id="GO:0003779">
    <property type="term" value="F:actin binding"/>
    <property type="evidence" value="ECO:0007669"/>
    <property type="project" value="InterPro"/>
</dbReference>
<dbReference type="GO" id="GO:0045944">
    <property type="term" value="P:positive regulation of transcription by RNA polymerase II"/>
    <property type="evidence" value="ECO:0007669"/>
    <property type="project" value="TreeGrafter"/>
</dbReference>
<accession>A0AB34K2F3</accession>
<dbReference type="PANTHER" id="PTHR22739:SF7">
    <property type="entry name" value="EG:152A3.3 PROTEIN-RELATED"/>
    <property type="match status" value="1"/>
</dbReference>
<feature type="region of interest" description="Disordered" evidence="1">
    <location>
        <begin position="137"/>
        <end position="212"/>
    </location>
</feature>
<dbReference type="Gene3D" id="1.10.10.1540">
    <property type="entry name" value="Costar domain"/>
    <property type="match status" value="1"/>
</dbReference>
<protein>
    <recommendedName>
        <fullName evidence="2">Costars domain-containing protein</fullName>
    </recommendedName>
</protein>
<sequence length="431" mass="46335">MPPCATFTGASPSSFHACCSSCALALDGTHHCAAAIHRAALAARRAAADCGLRELLLPATHAAPPPRLPPRLAGGSFLSGKVLRANAAEEDELERWIKARATAACVDPRGVARLLALRSHVLARVRRCWPEARRKDPLASPRLASPPLASPAPATAPPTHAVPTPPPPVAGRERVASKATHAAAPPPPPPEVVRAWSPPKKAKKTFNQQQLRREVERLRARWEVWQAEQEAMRGSSFTQERKSAASRTAPSSRSSASKDPSGCDEQEKPSGRSSGIGRRSSGSRSIHDPEYGSPEMGTKTYARGQRAHAHVAEELCVLCEVIESCKLAGRPGGPRAWSMDDDPSVTLVLFEDLFEAYAHISDKVVGMLLRARKHSLLFFEGETLFQGQDDEVPILLLMSARQAREKMRAQGLQSGTVVACTSSQSSDGIEV</sequence>
<dbReference type="InterPro" id="IPR038095">
    <property type="entry name" value="Costars_sf"/>
</dbReference>
<dbReference type="InterPro" id="IPR026111">
    <property type="entry name" value="Abra"/>
</dbReference>
<dbReference type="PANTHER" id="PTHR22739">
    <property type="entry name" value="STRIATED MUSCLE ACTIVATOR OF RHO-DEPENDENT SIGNALING-RELATED"/>
    <property type="match status" value="1"/>
</dbReference>
<feature type="compositionally biased region" description="Low complexity" evidence="1">
    <location>
        <begin position="271"/>
        <end position="284"/>
    </location>
</feature>
<dbReference type="InterPro" id="IPR027817">
    <property type="entry name" value="Costars_dom"/>
</dbReference>
<evidence type="ECO:0000313" key="3">
    <source>
        <dbReference type="EMBL" id="KAL1527557.1"/>
    </source>
</evidence>
<dbReference type="AlphaFoldDB" id="A0AB34K2F3"/>
<proteinExistence type="predicted"/>
<evidence type="ECO:0000259" key="2">
    <source>
        <dbReference type="SMART" id="SM01283"/>
    </source>
</evidence>